<reference evidence="2 3" key="1">
    <citation type="submission" date="2016-11" db="EMBL/GenBank/DDBJ databases">
        <authorList>
            <person name="Jaros S."/>
            <person name="Januszkiewicz K."/>
            <person name="Wedrychowicz H."/>
        </authorList>
    </citation>
    <scope>NUCLEOTIDE SEQUENCE [LARGE SCALE GENOMIC DNA]</scope>
    <source>
        <strain evidence="2 3">DSM 18772</strain>
    </source>
</reference>
<accession>A0A1M6CUA3</accession>
<dbReference type="PROSITE" id="PS51257">
    <property type="entry name" value="PROKAR_LIPOPROTEIN"/>
    <property type="match status" value="1"/>
</dbReference>
<dbReference type="InParanoid" id="A0A1M6CUA3"/>
<gene>
    <name evidence="2" type="ORF">SAMN02745181_0565</name>
</gene>
<keyword evidence="3" id="KW-1185">Reference proteome</keyword>
<feature type="region of interest" description="Disordered" evidence="1">
    <location>
        <begin position="288"/>
        <end position="307"/>
    </location>
</feature>
<dbReference type="RefSeq" id="WP_143157968.1">
    <property type="nucleotide sequence ID" value="NZ_FQYR01000002.1"/>
</dbReference>
<evidence type="ECO:0000313" key="3">
    <source>
        <dbReference type="Proteomes" id="UP000184510"/>
    </source>
</evidence>
<proteinExistence type="predicted"/>
<dbReference type="AlphaFoldDB" id="A0A1M6CUA3"/>
<evidence type="ECO:0000256" key="1">
    <source>
        <dbReference type="SAM" id="MobiDB-lite"/>
    </source>
</evidence>
<dbReference type="Proteomes" id="UP000184510">
    <property type="component" value="Unassembled WGS sequence"/>
</dbReference>
<protein>
    <recommendedName>
        <fullName evidence="4">Lipoprotein</fullName>
    </recommendedName>
</protein>
<organism evidence="2 3">
    <name type="scientific">Rubritalea squalenifaciens DSM 18772</name>
    <dbReference type="NCBI Taxonomy" id="1123071"/>
    <lineage>
        <taxon>Bacteria</taxon>
        <taxon>Pseudomonadati</taxon>
        <taxon>Verrucomicrobiota</taxon>
        <taxon>Verrucomicrobiia</taxon>
        <taxon>Verrucomicrobiales</taxon>
        <taxon>Rubritaleaceae</taxon>
        <taxon>Rubritalea</taxon>
    </lineage>
</organism>
<dbReference type="EMBL" id="FQYR01000002">
    <property type="protein sequence ID" value="SHI64441.1"/>
    <property type="molecule type" value="Genomic_DNA"/>
</dbReference>
<name>A0A1M6CUA3_9BACT</name>
<feature type="compositionally biased region" description="Basic and acidic residues" evidence="1">
    <location>
        <begin position="295"/>
        <end position="307"/>
    </location>
</feature>
<sequence>MNRLSFILLPALLLVSCERQPMRSVTRADDPLPEKVEAESYLLAYPGHLQMVGNSVDVTEIYAAPKVLMEAVNEEKQKRAVMSQGSMTRERRFWLQCNTADSMIVYPLKVDMTNVLTMGGKKLEVPELGNPLKGKTVKARWDGKTYSWEPMGKEEEAVMVDTNKIFGAYDAEIYGTKPRRPGESWSFNPAHLLPFPPEDVSFTGEASMKFEKVQFYRGYQCAYFSFEVDSVGSSQAGEDHVKARGRVIRALDYGVDLYMAVNIKSRAKLGLGSTGDSSYSMNRKIVQPNKVKARPQHEERAVVRRSR</sequence>
<evidence type="ECO:0000313" key="2">
    <source>
        <dbReference type="EMBL" id="SHI64441.1"/>
    </source>
</evidence>
<evidence type="ECO:0008006" key="4">
    <source>
        <dbReference type="Google" id="ProtNLM"/>
    </source>
</evidence>